<reference evidence="5 6" key="1">
    <citation type="submission" date="2017-06" db="EMBL/GenBank/DDBJ databases">
        <title>Draft Genome Sequence of Natranaerobius trueperi halophilic, alkalithermophilic bacteria from soda lakes.</title>
        <authorList>
            <person name="Zhao B."/>
        </authorList>
    </citation>
    <scope>NUCLEOTIDE SEQUENCE [LARGE SCALE GENOMIC DNA]</scope>
    <source>
        <strain evidence="5 6">DSM 18760</strain>
    </source>
</reference>
<evidence type="ECO:0000259" key="4">
    <source>
        <dbReference type="Pfam" id="PF07687"/>
    </source>
</evidence>
<protein>
    <submittedName>
        <fullName evidence="5">Peptidase M20</fullName>
    </submittedName>
</protein>
<evidence type="ECO:0000256" key="3">
    <source>
        <dbReference type="SAM" id="Coils"/>
    </source>
</evidence>
<dbReference type="Gene3D" id="3.30.70.360">
    <property type="match status" value="1"/>
</dbReference>
<dbReference type="Proteomes" id="UP000214588">
    <property type="component" value="Unassembled WGS sequence"/>
</dbReference>
<comment type="caution">
    <text evidence="5">The sequence shown here is derived from an EMBL/GenBank/DDBJ whole genome shotgun (WGS) entry which is preliminary data.</text>
</comment>
<gene>
    <name evidence="5" type="ORF">CDO51_03465</name>
</gene>
<evidence type="ECO:0000313" key="6">
    <source>
        <dbReference type="Proteomes" id="UP000214588"/>
    </source>
</evidence>
<dbReference type="InterPro" id="IPR036264">
    <property type="entry name" value="Bact_exopeptidase_dim_dom"/>
</dbReference>
<keyword evidence="1" id="KW-0479">Metal-binding</keyword>
<feature type="domain" description="Peptidase M20 dimerisation" evidence="4">
    <location>
        <begin position="186"/>
        <end position="286"/>
    </location>
</feature>
<keyword evidence="2" id="KW-0378">Hydrolase</keyword>
<evidence type="ECO:0000313" key="5">
    <source>
        <dbReference type="EMBL" id="OWZ84334.1"/>
    </source>
</evidence>
<evidence type="ECO:0000256" key="1">
    <source>
        <dbReference type="ARBA" id="ARBA00022723"/>
    </source>
</evidence>
<dbReference type="SUPFAM" id="SSF55031">
    <property type="entry name" value="Bacterial exopeptidase dimerisation domain"/>
    <property type="match status" value="1"/>
</dbReference>
<dbReference type="Gene3D" id="3.40.630.10">
    <property type="entry name" value="Zn peptidases"/>
    <property type="match status" value="1"/>
</dbReference>
<name>A0A226C148_9FIRM</name>
<dbReference type="OrthoDB" id="9792335at2"/>
<dbReference type="EMBL" id="NIQC01000005">
    <property type="protein sequence ID" value="OWZ84334.1"/>
    <property type="molecule type" value="Genomic_DNA"/>
</dbReference>
<dbReference type="AlphaFoldDB" id="A0A226C148"/>
<dbReference type="InterPro" id="IPR011650">
    <property type="entry name" value="Peptidase_M20_dimer"/>
</dbReference>
<sequence>MIRELLENKRVQKGLEFIKHDEENTLQQQIEICEVPAPTFNEEKRSQFYYELFLELGMDEVKIDKIGNVIGVIKGTEGSPKTITMAHIDTVFPEDTDLKVKEKDNILYAPGLSDNSRSLAAQLSVIRAIKESGIKLKGDIIFTANVCEEGLGDLQGAKALFNNIKDIDYGIAIDGTAMGVGGIIYGATGSKRYEVEFKGEGGHSFNTFGKPSAIHALGRAISKISDIEVPDEPKTTFNVGVVEGGTTVNTIASQAKMLIDMRSNDANKLAELEKQVMDYIKEAVKEEKQRFNSNELEVNCNKVGDRPAGMQDSDDEIVTTAIEVNKALGIEPKLKGAGSSDANIPISKKIPAIALSGGGKGGNVHSKEEWFGPKDAYLGVQKLYLLLLSLAKIAE</sequence>
<dbReference type="Pfam" id="PF01546">
    <property type="entry name" value="Peptidase_M20"/>
    <property type="match status" value="1"/>
</dbReference>
<accession>A0A226C148</accession>
<dbReference type="Pfam" id="PF07687">
    <property type="entry name" value="M20_dimer"/>
    <property type="match status" value="1"/>
</dbReference>
<dbReference type="RefSeq" id="WP_089022908.1">
    <property type="nucleotide sequence ID" value="NZ_NIQC01000005.1"/>
</dbReference>
<dbReference type="InterPro" id="IPR002933">
    <property type="entry name" value="Peptidase_M20"/>
</dbReference>
<dbReference type="InterPro" id="IPR050072">
    <property type="entry name" value="Peptidase_M20A"/>
</dbReference>
<organism evidence="5 6">
    <name type="scientific">Natranaerobius trueperi</name>
    <dbReference type="NCBI Taxonomy" id="759412"/>
    <lineage>
        <taxon>Bacteria</taxon>
        <taxon>Bacillati</taxon>
        <taxon>Bacillota</taxon>
        <taxon>Clostridia</taxon>
        <taxon>Natranaerobiales</taxon>
        <taxon>Natranaerobiaceae</taxon>
        <taxon>Natranaerobius</taxon>
    </lineage>
</organism>
<proteinExistence type="predicted"/>
<dbReference type="GO" id="GO:0016787">
    <property type="term" value="F:hydrolase activity"/>
    <property type="evidence" value="ECO:0007669"/>
    <property type="project" value="UniProtKB-KW"/>
</dbReference>
<feature type="coiled-coil region" evidence="3">
    <location>
        <begin position="262"/>
        <end position="289"/>
    </location>
</feature>
<keyword evidence="3" id="KW-0175">Coiled coil</keyword>
<dbReference type="GO" id="GO:0046872">
    <property type="term" value="F:metal ion binding"/>
    <property type="evidence" value="ECO:0007669"/>
    <property type="project" value="UniProtKB-KW"/>
</dbReference>
<dbReference type="PANTHER" id="PTHR43808">
    <property type="entry name" value="ACETYLORNITHINE DEACETYLASE"/>
    <property type="match status" value="1"/>
</dbReference>
<dbReference type="PANTHER" id="PTHR43808:SF17">
    <property type="entry name" value="PEPTIDASE M20"/>
    <property type="match status" value="1"/>
</dbReference>
<dbReference type="SUPFAM" id="SSF53187">
    <property type="entry name" value="Zn-dependent exopeptidases"/>
    <property type="match status" value="1"/>
</dbReference>
<keyword evidence="6" id="KW-1185">Reference proteome</keyword>
<evidence type="ECO:0000256" key="2">
    <source>
        <dbReference type="ARBA" id="ARBA00022801"/>
    </source>
</evidence>